<evidence type="ECO:0000313" key="1">
    <source>
        <dbReference type="EMBL" id="GFF33161.1"/>
    </source>
</evidence>
<dbReference type="AlphaFoldDB" id="A0A8H3NNI7"/>
<reference evidence="1 2" key="1">
    <citation type="submission" date="2020-01" db="EMBL/GenBank/DDBJ databases">
        <title>Draft genome sequence of Aspergillus udagawae IFM 46972.</title>
        <authorList>
            <person name="Takahashi H."/>
            <person name="Yaguchi T."/>
        </authorList>
    </citation>
    <scope>NUCLEOTIDE SEQUENCE [LARGE SCALE GENOMIC DNA]</scope>
    <source>
        <strain evidence="1 2">IFM 46972</strain>
    </source>
</reference>
<organism evidence="1 2">
    <name type="scientific">Aspergillus udagawae</name>
    <dbReference type="NCBI Taxonomy" id="91492"/>
    <lineage>
        <taxon>Eukaryota</taxon>
        <taxon>Fungi</taxon>
        <taxon>Dikarya</taxon>
        <taxon>Ascomycota</taxon>
        <taxon>Pezizomycotina</taxon>
        <taxon>Eurotiomycetes</taxon>
        <taxon>Eurotiomycetidae</taxon>
        <taxon>Eurotiales</taxon>
        <taxon>Aspergillaceae</taxon>
        <taxon>Aspergillus</taxon>
        <taxon>Aspergillus subgen. Fumigati</taxon>
    </lineage>
</organism>
<protein>
    <submittedName>
        <fullName evidence="1">Uncharacterized protein</fullName>
    </submittedName>
</protein>
<dbReference type="EMBL" id="BLKC01000020">
    <property type="protein sequence ID" value="GFF33161.1"/>
    <property type="molecule type" value="Genomic_DNA"/>
</dbReference>
<sequence>MMKGVKTFWLDGTVHPPAYDMVELAAVLGGRYHGQAWGEEMRGEFVGAMESLEGGDLVTELAFLKQVKNERTTSIGTIIPIRKL</sequence>
<evidence type="ECO:0000313" key="2">
    <source>
        <dbReference type="Proteomes" id="UP000465221"/>
    </source>
</evidence>
<accession>A0A8H3NNI7</accession>
<gene>
    <name evidence="1" type="ORF">IFM46972_03794</name>
</gene>
<proteinExistence type="predicted"/>
<comment type="caution">
    <text evidence="1">The sequence shown here is derived from an EMBL/GenBank/DDBJ whole genome shotgun (WGS) entry which is preliminary data.</text>
</comment>
<dbReference type="Proteomes" id="UP000465221">
    <property type="component" value="Unassembled WGS sequence"/>
</dbReference>
<name>A0A8H3NNI7_9EURO</name>